<protein>
    <submittedName>
        <fullName evidence="2">Uncharacterized protein</fullName>
    </submittedName>
</protein>
<sequence length="150" mass="16316">MNPAVKEICEKLLAIRELCLTETTDLRTQLAEAEKELEQVDAALTAIGEKPSSSKKKRASGKSRLPCATKDEVLDTIHEVLRENGEVPEDDLKSLAGEKLRKRGKSLSMFGRLFGNCLDDPSLEPVNGNRYALAGQGASDAKTSARKVGF</sequence>
<dbReference type="EMBL" id="SJPO01000013">
    <property type="protein sequence ID" value="TWT67024.1"/>
    <property type="molecule type" value="Genomic_DNA"/>
</dbReference>
<evidence type="ECO:0000313" key="3">
    <source>
        <dbReference type="Proteomes" id="UP000318478"/>
    </source>
</evidence>
<dbReference type="AlphaFoldDB" id="A0A5C5XVU3"/>
<name>A0A5C5XVU3_9BACT</name>
<feature type="region of interest" description="Disordered" evidence="1">
    <location>
        <begin position="45"/>
        <end position="65"/>
    </location>
</feature>
<comment type="caution">
    <text evidence="2">The sequence shown here is derived from an EMBL/GenBank/DDBJ whole genome shotgun (WGS) entry which is preliminary data.</text>
</comment>
<dbReference type="RefSeq" id="WP_146591043.1">
    <property type="nucleotide sequence ID" value="NZ_SJPO01000013.1"/>
</dbReference>
<gene>
    <name evidence="2" type="ORF">Pla123a_44540</name>
</gene>
<accession>A0A5C5XVU3</accession>
<evidence type="ECO:0000256" key="1">
    <source>
        <dbReference type="SAM" id="MobiDB-lite"/>
    </source>
</evidence>
<keyword evidence="3" id="KW-1185">Reference proteome</keyword>
<dbReference type="OrthoDB" id="9852889at2"/>
<proteinExistence type="predicted"/>
<reference evidence="2 3" key="1">
    <citation type="submission" date="2019-02" db="EMBL/GenBank/DDBJ databases">
        <title>Deep-cultivation of Planctomycetes and their phenomic and genomic characterization uncovers novel biology.</title>
        <authorList>
            <person name="Wiegand S."/>
            <person name="Jogler M."/>
            <person name="Boedeker C."/>
            <person name="Pinto D."/>
            <person name="Vollmers J."/>
            <person name="Rivas-Marin E."/>
            <person name="Kohn T."/>
            <person name="Peeters S.H."/>
            <person name="Heuer A."/>
            <person name="Rast P."/>
            <person name="Oberbeckmann S."/>
            <person name="Bunk B."/>
            <person name="Jeske O."/>
            <person name="Meyerdierks A."/>
            <person name="Storesund J.E."/>
            <person name="Kallscheuer N."/>
            <person name="Luecker S."/>
            <person name="Lage O.M."/>
            <person name="Pohl T."/>
            <person name="Merkel B.J."/>
            <person name="Hornburger P."/>
            <person name="Mueller R.-W."/>
            <person name="Bruemmer F."/>
            <person name="Labrenz M."/>
            <person name="Spormann A.M."/>
            <person name="Op Den Camp H."/>
            <person name="Overmann J."/>
            <person name="Amann R."/>
            <person name="Jetten M.S.M."/>
            <person name="Mascher T."/>
            <person name="Medema M.H."/>
            <person name="Devos D.P."/>
            <person name="Kaster A.-K."/>
            <person name="Ovreas L."/>
            <person name="Rohde M."/>
            <person name="Galperin M.Y."/>
            <person name="Jogler C."/>
        </authorList>
    </citation>
    <scope>NUCLEOTIDE SEQUENCE [LARGE SCALE GENOMIC DNA]</scope>
    <source>
        <strain evidence="2 3">Pla123a</strain>
    </source>
</reference>
<organism evidence="2 3">
    <name type="scientific">Posidoniimonas polymericola</name>
    <dbReference type="NCBI Taxonomy" id="2528002"/>
    <lineage>
        <taxon>Bacteria</taxon>
        <taxon>Pseudomonadati</taxon>
        <taxon>Planctomycetota</taxon>
        <taxon>Planctomycetia</taxon>
        <taxon>Pirellulales</taxon>
        <taxon>Lacipirellulaceae</taxon>
        <taxon>Posidoniimonas</taxon>
    </lineage>
</organism>
<dbReference type="Proteomes" id="UP000318478">
    <property type="component" value="Unassembled WGS sequence"/>
</dbReference>
<evidence type="ECO:0000313" key="2">
    <source>
        <dbReference type="EMBL" id="TWT67024.1"/>
    </source>
</evidence>